<dbReference type="Proteomes" id="UP000191554">
    <property type="component" value="Unassembled WGS sequence"/>
</dbReference>
<feature type="transmembrane region" description="Helical" evidence="8">
    <location>
        <begin position="166"/>
        <end position="182"/>
    </location>
</feature>
<accession>A0A1V4SEE8</accession>
<dbReference type="InterPro" id="IPR011606">
    <property type="entry name" value="Brnchd-chn_aa_trnsp_permease"/>
</dbReference>
<dbReference type="Pfam" id="PF03591">
    <property type="entry name" value="AzlC"/>
    <property type="match status" value="1"/>
</dbReference>
<sequence>MKTKTKALRALKAAFPHTLPVLAGFLFLGIAYGILMKSIGYGAGWTFLMSFLVFAGSMQYVGITLLSAAFNPLYALFITLMVNARHVFYGISMLERLKLSGKFKPYLIFAMCDETFSILCSATPEKEVDDGWFMFFVAFLNRWYWIAGSVLGAFMGDYIKFDTKGLDFALTALFVVIFINQWREQKRHYPAVIGVISSVICLVVFGRNNFIIPSMLLILLVLTFAGKKMKGESL</sequence>
<keyword evidence="10" id="KW-1185">Reference proteome</keyword>
<protein>
    <submittedName>
        <fullName evidence="9">Inner membrane protein YgaZ</fullName>
    </submittedName>
</protein>
<dbReference type="GO" id="GO:1903785">
    <property type="term" value="P:L-valine transmembrane transport"/>
    <property type="evidence" value="ECO:0007669"/>
    <property type="project" value="TreeGrafter"/>
</dbReference>
<evidence type="ECO:0000256" key="5">
    <source>
        <dbReference type="ARBA" id="ARBA00022692"/>
    </source>
</evidence>
<feature type="transmembrane region" description="Helical" evidence="8">
    <location>
        <begin position="14"/>
        <end position="35"/>
    </location>
</feature>
<dbReference type="PANTHER" id="PTHR34979:SF1">
    <property type="entry name" value="INNER MEMBRANE PROTEIN YGAZ"/>
    <property type="match status" value="1"/>
</dbReference>
<evidence type="ECO:0000313" key="9">
    <source>
        <dbReference type="EMBL" id="OPX42230.1"/>
    </source>
</evidence>
<keyword evidence="5 8" id="KW-0812">Transmembrane</keyword>
<comment type="similarity">
    <text evidence="2">Belongs to the AzlC family.</text>
</comment>
<feature type="transmembrane region" description="Helical" evidence="8">
    <location>
        <begin position="210"/>
        <end position="226"/>
    </location>
</feature>
<keyword evidence="4" id="KW-1003">Cell membrane</keyword>
<dbReference type="PANTHER" id="PTHR34979">
    <property type="entry name" value="INNER MEMBRANE PROTEIN YGAZ"/>
    <property type="match status" value="1"/>
</dbReference>
<dbReference type="RefSeq" id="WP_080066318.1">
    <property type="nucleotide sequence ID" value="NZ_MZGX01000032.1"/>
</dbReference>
<dbReference type="GO" id="GO:0005886">
    <property type="term" value="C:plasma membrane"/>
    <property type="evidence" value="ECO:0007669"/>
    <property type="project" value="UniProtKB-SubCell"/>
</dbReference>
<comment type="subcellular location">
    <subcellularLocation>
        <location evidence="1">Cell membrane</location>
        <topology evidence="1">Multi-pass membrane protein</topology>
    </subcellularLocation>
</comment>
<evidence type="ECO:0000256" key="3">
    <source>
        <dbReference type="ARBA" id="ARBA00022448"/>
    </source>
</evidence>
<evidence type="ECO:0000256" key="8">
    <source>
        <dbReference type="SAM" id="Phobius"/>
    </source>
</evidence>
<dbReference type="STRING" id="48256.CLHUN_38800"/>
<reference evidence="9 10" key="1">
    <citation type="submission" date="2017-03" db="EMBL/GenBank/DDBJ databases">
        <title>Genome sequence of Clostridium hungatei DSM 14427.</title>
        <authorList>
            <person name="Poehlein A."/>
            <person name="Daniel R."/>
        </authorList>
    </citation>
    <scope>NUCLEOTIDE SEQUENCE [LARGE SCALE GENOMIC DNA]</scope>
    <source>
        <strain evidence="9 10">DSM 14427</strain>
    </source>
</reference>
<feature type="transmembrane region" description="Helical" evidence="8">
    <location>
        <begin position="188"/>
        <end position="205"/>
    </location>
</feature>
<keyword evidence="3" id="KW-0813">Transport</keyword>
<evidence type="ECO:0000313" key="10">
    <source>
        <dbReference type="Proteomes" id="UP000191554"/>
    </source>
</evidence>
<dbReference type="AlphaFoldDB" id="A0A1V4SEE8"/>
<evidence type="ECO:0000256" key="7">
    <source>
        <dbReference type="ARBA" id="ARBA00023136"/>
    </source>
</evidence>
<keyword evidence="6 8" id="KW-1133">Transmembrane helix</keyword>
<dbReference type="OrthoDB" id="3181706at2"/>
<dbReference type="EMBL" id="MZGX01000032">
    <property type="protein sequence ID" value="OPX42230.1"/>
    <property type="molecule type" value="Genomic_DNA"/>
</dbReference>
<feature type="transmembrane region" description="Helical" evidence="8">
    <location>
        <begin position="131"/>
        <end position="154"/>
    </location>
</feature>
<evidence type="ECO:0000256" key="2">
    <source>
        <dbReference type="ARBA" id="ARBA00010735"/>
    </source>
</evidence>
<organism evidence="9 10">
    <name type="scientific">Ruminiclostridium hungatei</name>
    <name type="common">Clostridium hungatei</name>
    <dbReference type="NCBI Taxonomy" id="48256"/>
    <lineage>
        <taxon>Bacteria</taxon>
        <taxon>Bacillati</taxon>
        <taxon>Bacillota</taxon>
        <taxon>Clostridia</taxon>
        <taxon>Eubacteriales</taxon>
        <taxon>Oscillospiraceae</taxon>
        <taxon>Ruminiclostridium</taxon>
    </lineage>
</organism>
<keyword evidence="7 8" id="KW-0472">Membrane</keyword>
<proteinExistence type="inferred from homology"/>
<evidence type="ECO:0000256" key="1">
    <source>
        <dbReference type="ARBA" id="ARBA00004651"/>
    </source>
</evidence>
<name>A0A1V4SEE8_RUMHU</name>
<evidence type="ECO:0000256" key="6">
    <source>
        <dbReference type="ARBA" id="ARBA00022989"/>
    </source>
</evidence>
<evidence type="ECO:0000256" key="4">
    <source>
        <dbReference type="ARBA" id="ARBA00022475"/>
    </source>
</evidence>
<comment type="caution">
    <text evidence="9">The sequence shown here is derived from an EMBL/GenBank/DDBJ whole genome shotgun (WGS) entry which is preliminary data.</text>
</comment>
<gene>
    <name evidence="9" type="primary">ygaZ_2</name>
    <name evidence="9" type="ORF">CLHUN_38800</name>
</gene>